<accession>A0ABY6D7E9</accession>
<dbReference type="EMBL" id="CP106738">
    <property type="protein sequence ID" value="UXX82061.1"/>
    <property type="molecule type" value="Genomic_DNA"/>
</dbReference>
<gene>
    <name evidence="2" type="ORF">N7U68_13195</name>
</gene>
<dbReference type="PANTHER" id="PTHR48207">
    <property type="entry name" value="SUCCINATE--HYDROXYMETHYLGLUTARATE COA-TRANSFERASE"/>
    <property type="match status" value="1"/>
</dbReference>
<dbReference type="GO" id="GO:0016740">
    <property type="term" value="F:transferase activity"/>
    <property type="evidence" value="ECO:0007669"/>
    <property type="project" value="UniProtKB-KW"/>
</dbReference>
<organism evidence="2 3">
    <name type="scientific">Roseovarius pelagicus</name>
    <dbReference type="NCBI Taxonomy" id="2980108"/>
    <lineage>
        <taxon>Bacteria</taxon>
        <taxon>Pseudomonadati</taxon>
        <taxon>Pseudomonadota</taxon>
        <taxon>Alphaproteobacteria</taxon>
        <taxon>Rhodobacterales</taxon>
        <taxon>Roseobacteraceae</taxon>
        <taxon>Roseovarius</taxon>
    </lineage>
</organism>
<dbReference type="RefSeq" id="WP_263047091.1">
    <property type="nucleotide sequence ID" value="NZ_CP106738.1"/>
</dbReference>
<evidence type="ECO:0000256" key="1">
    <source>
        <dbReference type="ARBA" id="ARBA00022679"/>
    </source>
</evidence>
<keyword evidence="1 2" id="KW-0808">Transferase</keyword>
<dbReference type="InterPro" id="IPR050483">
    <property type="entry name" value="CoA-transferase_III_domain"/>
</dbReference>
<dbReference type="PANTHER" id="PTHR48207:SF4">
    <property type="entry name" value="BLL6097 PROTEIN"/>
    <property type="match status" value="1"/>
</dbReference>
<keyword evidence="3" id="KW-1185">Reference proteome</keyword>
<dbReference type="Proteomes" id="UP001064087">
    <property type="component" value="Chromosome"/>
</dbReference>
<dbReference type="Gene3D" id="3.30.1540.10">
    <property type="entry name" value="formyl-coa transferase, domain 3"/>
    <property type="match status" value="1"/>
</dbReference>
<dbReference type="SUPFAM" id="SSF89796">
    <property type="entry name" value="CoA-transferase family III (CaiB/BaiF)"/>
    <property type="match status" value="1"/>
</dbReference>
<dbReference type="InterPro" id="IPR023606">
    <property type="entry name" value="CoA-Trfase_III_dom_1_sf"/>
</dbReference>
<name>A0ABY6D7E9_9RHOB</name>
<dbReference type="InterPro" id="IPR044855">
    <property type="entry name" value="CoA-Trfase_III_dom3_sf"/>
</dbReference>
<evidence type="ECO:0000313" key="3">
    <source>
        <dbReference type="Proteomes" id="UP001064087"/>
    </source>
</evidence>
<evidence type="ECO:0000313" key="2">
    <source>
        <dbReference type="EMBL" id="UXX82061.1"/>
    </source>
</evidence>
<sequence>MTVVSQKDHDAGSGQFLNGLRILDFSSVVMGPFATQLLADMGADVIKVEPPGGDLVRYYRPQRSREQSGLFMSLHRNKRSVVLDLKKDGAGEALNHLVGATDVVLHNFRPAVARRLGLEYADLRKANDKIILCKTYGFGEGGPRQEDPAYDDVIQASSGLSDMFQRTTGKPAYVPSMISDKIVGQMAALAIASAAFRVATHGVGCEVEVPMYETMVAFNLAENFSAAAFEPPLSDFGWARSISPMRKPFPTSDGYVCILPYTDQNWRDFLTVGGQASVLKDDRFRTLADRALNIDALYKVAETITPLQSSDEWVRFARDHNIPASPITAMSDLIDEPHLVAVNMFETAQHPTEGAYRVCRGPVRDSETDWQLRRHAPGLGEHTREILEESGCPEERINHLIETAVIIG</sequence>
<protein>
    <submittedName>
        <fullName evidence="2">CoA transferase</fullName>
    </submittedName>
</protein>
<dbReference type="InterPro" id="IPR003673">
    <property type="entry name" value="CoA-Trfase_fam_III"/>
</dbReference>
<reference evidence="2" key="1">
    <citation type="submission" date="2022-10" db="EMBL/GenBank/DDBJ databases">
        <title>Roseovarius pelagicus sp. nov., isolated from Arctic seawater.</title>
        <authorList>
            <person name="Hong Y.W."/>
            <person name="Hwang C.Y."/>
        </authorList>
    </citation>
    <scope>NUCLEOTIDE SEQUENCE</scope>
    <source>
        <strain evidence="2">HL-MP18</strain>
    </source>
</reference>
<dbReference type="Gene3D" id="3.40.50.10540">
    <property type="entry name" value="Crotonobetainyl-coa:carnitine coa-transferase, domain 1"/>
    <property type="match status" value="1"/>
</dbReference>
<dbReference type="Pfam" id="PF02515">
    <property type="entry name" value="CoA_transf_3"/>
    <property type="match status" value="1"/>
</dbReference>
<proteinExistence type="predicted"/>